<dbReference type="EMBL" id="REGN01002972">
    <property type="protein sequence ID" value="RNA25125.1"/>
    <property type="molecule type" value="Genomic_DNA"/>
</dbReference>
<evidence type="ECO:0000256" key="3">
    <source>
        <dbReference type="ARBA" id="ARBA00022989"/>
    </source>
</evidence>
<dbReference type="SUPFAM" id="SSF81321">
    <property type="entry name" value="Family A G protein-coupled receptor-like"/>
    <property type="match status" value="1"/>
</dbReference>
<protein>
    <submittedName>
        <fullName evidence="10">FMRFamide receptor-like</fullName>
    </submittedName>
</protein>
<dbReference type="InterPro" id="IPR017452">
    <property type="entry name" value="GPCR_Rhodpsn_7TM"/>
</dbReference>
<dbReference type="AlphaFoldDB" id="A0A3M7RP65"/>
<feature type="domain" description="G-protein coupled receptors family 1 profile" evidence="9">
    <location>
        <begin position="26"/>
        <end position="320"/>
    </location>
</feature>
<dbReference type="PANTHER" id="PTHR24243:SF233">
    <property type="entry name" value="THYROTROPIN-RELEASING HORMONE RECEPTOR"/>
    <property type="match status" value="1"/>
</dbReference>
<evidence type="ECO:0000256" key="1">
    <source>
        <dbReference type="ARBA" id="ARBA00004141"/>
    </source>
</evidence>
<dbReference type="GO" id="GO:0005886">
    <property type="term" value="C:plasma membrane"/>
    <property type="evidence" value="ECO:0007669"/>
    <property type="project" value="TreeGrafter"/>
</dbReference>
<keyword evidence="7" id="KW-0807">Transducer</keyword>
<evidence type="ECO:0000256" key="2">
    <source>
        <dbReference type="ARBA" id="ARBA00022692"/>
    </source>
</evidence>
<evidence type="ECO:0000256" key="8">
    <source>
        <dbReference type="SAM" id="Phobius"/>
    </source>
</evidence>
<evidence type="ECO:0000256" key="5">
    <source>
        <dbReference type="ARBA" id="ARBA00023136"/>
    </source>
</evidence>
<keyword evidence="3 8" id="KW-1133">Transmembrane helix</keyword>
<comment type="caution">
    <text evidence="10">The sequence shown here is derived from an EMBL/GenBank/DDBJ whole genome shotgun (WGS) entry which is preliminary data.</text>
</comment>
<organism evidence="10 11">
    <name type="scientific">Brachionus plicatilis</name>
    <name type="common">Marine rotifer</name>
    <name type="synonym">Brachionus muelleri</name>
    <dbReference type="NCBI Taxonomy" id="10195"/>
    <lineage>
        <taxon>Eukaryota</taxon>
        <taxon>Metazoa</taxon>
        <taxon>Spiralia</taxon>
        <taxon>Gnathifera</taxon>
        <taxon>Rotifera</taxon>
        <taxon>Eurotatoria</taxon>
        <taxon>Monogononta</taxon>
        <taxon>Pseudotrocha</taxon>
        <taxon>Ploima</taxon>
        <taxon>Brachionidae</taxon>
        <taxon>Brachionus</taxon>
    </lineage>
</organism>
<name>A0A3M7RP65_BRAPC</name>
<feature type="transmembrane region" description="Helical" evidence="8">
    <location>
        <begin position="262"/>
        <end position="288"/>
    </location>
</feature>
<keyword evidence="6 10" id="KW-0675">Receptor</keyword>
<feature type="transmembrane region" description="Helical" evidence="8">
    <location>
        <begin position="47"/>
        <end position="70"/>
    </location>
</feature>
<keyword evidence="4" id="KW-0297">G-protein coupled receptor</keyword>
<evidence type="ECO:0000256" key="6">
    <source>
        <dbReference type="ARBA" id="ARBA00023170"/>
    </source>
</evidence>
<keyword evidence="2 8" id="KW-0812">Transmembrane</keyword>
<evidence type="ECO:0000313" key="11">
    <source>
        <dbReference type="Proteomes" id="UP000276133"/>
    </source>
</evidence>
<feature type="transmembrane region" description="Helical" evidence="8">
    <location>
        <begin position="90"/>
        <end position="111"/>
    </location>
</feature>
<keyword evidence="11" id="KW-1185">Reference proteome</keyword>
<proteinExistence type="predicted"/>
<feature type="transmembrane region" description="Helical" evidence="8">
    <location>
        <begin position="131"/>
        <end position="150"/>
    </location>
</feature>
<accession>A0A3M7RP65</accession>
<gene>
    <name evidence="10" type="ORF">BpHYR1_036501</name>
</gene>
<dbReference type="OrthoDB" id="10458603at2759"/>
<evidence type="ECO:0000256" key="4">
    <source>
        <dbReference type="ARBA" id="ARBA00023040"/>
    </source>
</evidence>
<dbReference type="PROSITE" id="PS50262">
    <property type="entry name" value="G_PROTEIN_RECEP_F1_2"/>
    <property type="match status" value="1"/>
</dbReference>
<comment type="subcellular location">
    <subcellularLocation>
        <location evidence="1">Membrane</location>
        <topology evidence="1">Multi-pass membrane protein</topology>
    </subcellularLocation>
</comment>
<dbReference type="Gene3D" id="1.20.1070.10">
    <property type="entry name" value="Rhodopsin 7-helix transmembrane proteins"/>
    <property type="match status" value="1"/>
</dbReference>
<reference evidence="10 11" key="1">
    <citation type="journal article" date="2018" name="Sci. Rep.">
        <title>Genomic signatures of local adaptation to the degree of environmental predictability in rotifers.</title>
        <authorList>
            <person name="Franch-Gras L."/>
            <person name="Hahn C."/>
            <person name="Garcia-Roger E.M."/>
            <person name="Carmona M.J."/>
            <person name="Serra M."/>
            <person name="Gomez A."/>
        </authorList>
    </citation>
    <scope>NUCLEOTIDE SEQUENCE [LARGE SCALE GENOMIC DNA]</scope>
    <source>
        <strain evidence="10">HYR1</strain>
    </source>
</reference>
<dbReference type="STRING" id="10195.A0A3M7RP65"/>
<feature type="transmembrane region" description="Helical" evidence="8">
    <location>
        <begin position="216"/>
        <end position="241"/>
    </location>
</feature>
<keyword evidence="5 8" id="KW-0472">Membrane</keyword>
<sequence>MINFSNHSEYEFIYHESAGTLLDAISNLTCFYLLSRKRIRIVSSMRYLSVLTIVDSICLYGWFLSSIYRQLNDESHIKRLENFSALSCKIIAYMSFTSLQLSSFLLCIITIDRLLIIISPFWRSKCTHIKLANCIIVGSLIFFFLLNLIIPINLGNNGLIKVKVYKEIKSQDNSIFSEFGDLIASAKMQKKNTQSTIVTMWQCYNDDDKLLKTWNVLHLCLYSLLPFPVLGILNLIVINLTRDAARHASEYNKQKVKYGQKFVTRLLMFLTISFICTTLPSTVAYAFWHHEILEKKYGRVLLNLLNTIQFSRHGFNWIIYLYSSSFLRIEFKRCISCASLEYDLAEEALARRPTQALEIMRQLENHQNRLSSTEYDQLDLYFLYCMYEKEKLRVIDENIDDTNLELTKNENNLSLN</sequence>
<evidence type="ECO:0000256" key="7">
    <source>
        <dbReference type="ARBA" id="ARBA00023224"/>
    </source>
</evidence>
<evidence type="ECO:0000259" key="9">
    <source>
        <dbReference type="PROSITE" id="PS50262"/>
    </source>
</evidence>
<evidence type="ECO:0000313" key="10">
    <source>
        <dbReference type="EMBL" id="RNA25125.1"/>
    </source>
</evidence>
<feature type="transmembrane region" description="Helical" evidence="8">
    <location>
        <begin position="12"/>
        <end position="35"/>
    </location>
</feature>
<dbReference type="Proteomes" id="UP000276133">
    <property type="component" value="Unassembled WGS sequence"/>
</dbReference>
<dbReference type="GO" id="GO:0004930">
    <property type="term" value="F:G protein-coupled receptor activity"/>
    <property type="evidence" value="ECO:0007669"/>
    <property type="project" value="UniProtKB-KW"/>
</dbReference>
<dbReference type="PANTHER" id="PTHR24243">
    <property type="entry name" value="G-PROTEIN COUPLED RECEPTOR"/>
    <property type="match status" value="1"/>
</dbReference>